<dbReference type="AlphaFoldDB" id="A0A2S9IPM0"/>
<dbReference type="Proteomes" id="UP000239434">
    <property type="component" value="Unassembled WGS sequence"/>
</dbReference>
<reference evidence="1 2" key="1">
    <citation type="submission" date="2018-02" db="EMBL/GenBank/DDBJ databases">
        <title>The draft genome of Phyllobacterium sp. 1N-3.</title>
        <authorList>
            <person name="Liu L."/>
            <person name="Li L."/>
            <person name="Zhang X."/>
            <person name="Wang T."/>
            <person name="Liang L."/>
        </authorList>
    </citation>
    <scope>NUCLEOTIDE SEQUENCE [LARGE SCALE GENOMIC DNA]</scope>
    <source>
        <strain evidence="1 2">1N-3</strain>
    </source>
</reference>
<protein>
    <recommendedName>
        <fullName evidence="3">PPM-type phosphatase domain-containing protein</fullName>
    </recommendedName>
</protein>
<keyword evidence="2" id="KW-1185">Reference proteome</keyword>
<dbReference type="Gene3D" id="3.60.40.10">
    <property type="entry name" value="PPM-type phosphatase domain"/>
    <property type="match status" value="1"/>
</dbReference>
<dbReference type="SUPFAM" id="SSF81606">
    <property type="entry name" value="PP2C-like"/>
    <property type="match status" value="1"/>
</dbReference>
<organism evidence="1 2">
    <name type="scientific">Phyllobacterium phragmitis</name>
    <dbReference type="NCBI Taxonomy" id="2670329"/>
    <lineage>
        <taxon>Bacteria</taxon>
        <taxon>Pseudomonadati</taxon>
        <taxon>Pseudomonadota</taxon>
        <taxon>Alphaproteobacteria</taxon>
        <taxon>Hyphomicrobiales</taxon>
        <taxon>Phyllobacteriaceae</taxon>
        <taxon>Phyllobacterium</taxon>
    </lineage>
</organism>
<evidence type="ECO:0000313" key="1">
    <source>
        <dbReference type="EMBL" id="PRD42455.1"/>
    </source>
</evidence>
<name>A0A2S9IPM0_9HYPH</name>
<evidence type="ECO:0000313" key="2">
    <source>
        <dbReference type="Proteomes" id="UP000239434"/>
    </source>
</evidence>
<dbReference type="InterPro" id="IPR036457">
    <property type="entry name" value="PPM-type-like_dom_sf"/>
</dbReference>
<gene>
    <name evidence="1" type="ORF">C5748_16900</name>
</gene>
<dbReference type="EMBL" id="PVBR01000012">
    <property type="protein sequence ID" value="PRD42455.1"/>
    <property type="molecule type" value="Genomic_DNA"/>
</dbReference>
<sequence>MLSCNRTHPCLVGYAGDCILGTFADGGAINWLTAPDTLANALADIPIEQLAKERSRHLLTRSFRSHEFMPPAFRTFDNKPARLLIATDGFWAELPPEGQLAFLSGRVPPFIGEHDDRSVLELASSDLANTAMERVDVMGDIYLQRSV</sequence>
<comment type="caution">
    <text evidence="1">The sequence shown here is derived from an EMBL/GenBank/DDBJ whole genome shotgun (WGS) entry which is preliminary data.</text>
</comment>
<evidence type="ECO:0008006" key="3">
    <source>
        <dbReference type="Google" id="ProtNLM"/>
    </source>
</evidence>
<accession>A0A2S9IPM0</accession>
<proteinExistence type="predicted"/>